<dbReference type="InterPro" id="IPR050516">
    <property type="entry name" value="Olfactory_GPCR"/>
</dbReference>
<feature type="transmembrane region" description="Helical" evidence="11">
    <location>
        <begin position="100"/>
        <end position="119"/>
    </location>
</feature>
<gene>
    <name evidence="14" type="ORF">SPARVUS_LOCUS10077315</name>
</gene>
<name>A0ABN9EJC8_9NEOB</name>
<keyword evidence="5 11" id="KW-1133">Transmembrane helix</keyword>
<feature type="chain" id="PRO_5047046838" description="Olfactory receptor" evidence="12">
    <location>
        <begin position="22"/>
        <end position="273"/>
    </location>
</feature>
<keyword evidence="3 10" id="KW-0812">Transmembrane</keyword>
<accession>A0ABN9EJC8</accession>
<evidence type="ECO:0000256" key="7">
    <source>
        <dbReference type="ARBA" id="ARBA00023136"/>
    </source>
</evidence>
<dbReference type="PROSITE" id="PS00237">
    <property type="entry name" value="G_PROTEIN_RECEP_F1_1"/>
    <property type="match status" value="1"/>
</dbReference>
<keyword evidence="7 11" id="KW-0472">Membrane</keyword>
<evidence type="ECO:0000256" key="4">
    <source>
        <dbReference type="ARBA" id="ARBA00022725"/>
    </source>
</evidence>
<dbReference type="InterPro" id="IPR000725">
    <property type="entry name" value="Olfact_rcpt"/>
</dbReference>
<keyword evidence="12" id="KW-0732">Signal</keyword>
<feature type="transmembrane region" description="Helical" evidence="11">
    <location>
        <begin position="63"/>
        <end position="80"/>
    </location>
</feature>
<feature type="domain" description="G-protein coupled receptors family 1 profile" evidence="13">
    <location>
        <begin position="6"/>
        <end position="255"/>
    </location>
</feature>
<dbReference type="PROSITE" id="PS50262">
    <property type="entry name" value="G_PROTEIN_RECEP_F1_2"/>
    <property type="match status" value="1"/>
</dbReference>
<dbReference type="SUPFAM" id="SSF81321">
    <property type="entry name" value="Family A G protein-coupled receptor-like"/>
    <property type="match status" value="1"/>
</dbReference>
<comment type="caution">
    <text evidence="14">The sequence shown here is derived from an EMBL/GenBank/DDBJ whole genome shotgun (WGS) entry which is preliminary data.</text>
</comment>
<evidence type="ECO:0000256" key="10">
    <source>
        <dbReference type="RuleBase" id="RU000688"/>
    </source>
</evidence>
<organism evidence="14 15">
    <name type="scientific">Staurois parvus</name>
    <dbReference type="NCBI Taxonomy" id="386267"/>
    <lineage>
        <taxon>Eukaryota</taxon>
        <taxon>Metazoa</taxon>
        <taxon>Chordata</taxon>
        <taxon>Craniata</taxon>
        <taxon>Vertebrata</taxon>
        <taxon>Euteleostomi</taxon>
        <taxon>Amphibia</taxon>
        <taxon>Batrachia</taxon>
        <taxon>Anura</taxon>
        <taxon>Neobatrachia</taxon>
        <taxon>Ranoidea</taxon>
        <taxon>Ranidae</taxon>
        <taxon>Staurois</taxon>
    </lineage>
</organism>
<dbReference type="PRINTS" id="PR00237">
    <property type="entry name" value="GPCRRHODOPSN"/>
</dbReference>
<dbReference type="EMBL" id="CATNWA010015575">
    <property type="protein sequence ID" value="CAI9584753.1"/>
    <property type="molecule type" value="Genomic_DNA"/>
</dbReference>
<dbReference type="PRINTS" id="PR00245">
    <property type="entry name" value="OLFACTORYR"/>
</dbReference>
<keyword evidence="11" id="KW-0716">Sensory transduction</keyword>
<evidence type="ECO:0000313" key="15">
    <source>
        <dbReference type="Proteomes" id="UP001162483"/>
    </source>
</evidence>
<feature type="signal peptide" evidence="12">
    <location>
        <begin position="1"/>
        <end position="21"/>
    </location>
</feature>
<dbReference type="Pfam" id="PF13853">
    <property type="entry name" value="7tm_4"/>
    <property type="match status" value="1"/>
</dbReference>
<evidence type="ECO:0000256" key="5">
    <source>
        <dbReference type="ARBA" id="ARBA00022989"/>
    </source>
</evidence>
<comment type="similarity">
    <text evidence="10">Belongs to the G-protein coupled receptor 1 family.</text>
</comment>
<evidence type="ECO:0000256" key="6">
    <source>
        <dbReference type="ARBA" id="ARBA00023040"/>
    </source>
</evidence>
<dbReference type="Proteomes" id="UP001162483">
    <property type="component" value="Unassembled WGS sequence"/>
</dbReference>
<evidence type="ECO:0000313" key="14">
    <source>
        <dbReference type="EMBL" id="CAI9584753.1"/>
    </source>
</evidence>
<evidence type="ECO:0000256" key="8">
    <source>
        <dbReference type="ARBA" id="ARBA00023170"/>
    </source>
</evidence>
<feature type="transmembrane region" description="Helical" evidence="11">
    <location>
        <begin position="237"/>
        <end position="257"/>
    </location>
</feature>
<keyword evidence="2 11" id="KW-1003">Cell membrane</keyword>
<keyword evidence="15" id="KW-1185">Reference proteome</keyword>
<keyword evidence="6 10" id="KW-0297">G-protein coupled receptor</keyword>
<evidence type="ECO:0000256" key="12">
    <source>
        <dbReference type="SAM" id="SignalP"/>
    </source>
</evidence>
<feature type="transmembrane region" description="Helical" evidence="11">
    <location>
        <begin position="203"/>
        <end position="225"/>
    </location>
</feature>
<dbReference type="PANTHER" id="PTHR26452">
    <property type="entry name" value="OLFACTORY RECEPTOR"/>
    <property type="match status" value="1"/>
</dbReference>
<protein>
    <recommendedName>
        <fullName evidence="11">Olfactory receptor</fullName>
    </recommendedName>
</protein>
<sequence>MLTLIGNLALILLISVSPSLKTPMYFFLCNLSSLDIIYTSVSSPKLIHIFATNNGRISFTECILQLFFFVSFWNTEYFLLTVMSYDRYVAICKPLHYKMIMNWTLCTIAAGTSYLGNAINPLMFALLTSKYSFCHSDQIDHFFCEIRSLLALSSSNTSSIEMVLFVEDICLVFFTFLMILTSYVCIIYAVFKVRTFKGRRKAFSSCSSHLMTVMLFYGPIIFLYIKPETEHSKEQDKVLSLLYVAVVPMLNPFVYTLRNMEVIGAIRKVMHIR</sequence>
<reference evidence="14" key="1">
    <citation type="submission" date="2023-05" db="EMBL/GenBank/DDBJ databases">
        <authorList>
            <person name="Stuckert A."/>
        </authorList>
    </citation>
    <scope>NUCLEOTIDE SEQUENCE</scope>
</reference>
<keyword evidence="9 10" id="KW-0807">Transducer</keyword>
<proteinExistence type="inferred from homology"/>
<evidence type="ECO:0000259" key="13">
    <source>
        <dbReference type="PROSITE" id="PS50262"/>
    </source>
</evidence>
<evidence type="ECO:0000256" key="2">
    <source>
        <dbReference type="ARBA" id="ARBA00022475"/>
    </source>
</evidence>
<dbReference type="InterPro" id="IPR017452">
    <property type="entry name" value="GPCR_Rhodpsn_7TM"/>
</dbReference>
<keyword evidence="8 10" id="KW-0675">Receptor</keyword>
<evidence type="ECO:0000256" key="3">
    <source>
        <dbReference type="ARBA" id="ARBA00022692"/>
    </source>
</evidence>
<dbReference type="InterPro" id="IPR000276">
    <property type="entry name" value="GPCR_Rhodpsn"/>
</dbReference>
<feature type="transmembrane region" description="Helical" evidence="11">
    <location>
        <begin position="171"/>
        <end position="191"/>
    </location>
</feature>
<evidence type="ECO:0000256" key="11">
    <source>
        <dbReference type="RuleBase" id="RU363047"/>
    </source>
</evidence>
<comment type="subcellular location">
    <subcellularLocation>
        <location evidence="1 11">Cell membrane</location>
        <topology evidence="1 11">Multi-pass membrane protein</topology>
    </subcellularLocation>
</comment>
<evidence type="ECO:0000256" key="9">
    <source>
        <dbReference type="ARBA" id="ARBA00023224"/>
    </source>
</evidence>
<dbReference type="CDD" id="cd13954">
    <property type="entry name" value="7tmA_OR"/>
    <property type="match status" value="1"/>
</dbReference>
<evidence type="ECO:0000256" key="1">
    <source>
        <dbReference type="ARBA" id="ARBA00004651"/>
    </source>
</evidence>
<keyword evidence="4 11" id="KW-0552">Olfaction</keyword>
<dbReference type="Gene3D" id="1.20.1070.10">
    <property type="entry name" value="Rhodopsin 7-helix transmembrane proteins"/>
    <property type="match status" value="1"/>
</dbReference>